<gene>
    <name evidence="1" type="ORF">SAMN02910280_2697</name>
</gene>
<evidence type="ECO:0000313" key="2">
    <source>
        <dbReference type="Proteomes" id="UP000183461"/>
    </source>
</evidence>
<dbReference type="Gene3D" id="3.40.190.10">
    <property type="entry name" value="Periplasmic binding protein-like II"/>
    <property type="match status" value="2"/>
</dbReference>
<proteinExistence type="predicted"/>
<evidence type="ECO:0000313" key="1">
    <source>
        <dbReference type="EMBL" id="SFW45818.1"/>
    </source>
</evidence>
<sequence length="549" mass="63074">MTKIQALSALLAGTVLFSSTGCSLGKNKEKKHEIQKFTGLYCARNDTTLDEDNEIRNIIAEKTGYILYEEWMKDQADVDKIFSDMMISRKYPDFMSPDGPNCQRLIKEGAFIPLDNYWDKYPNLKSLYSDAEWETLRAEDGHIYYIPLFSAVNKQVTGNVHDGEAFWIQVRVLEWANYPQLKTLDDYFDLIEAYIAANPVDENGEPYIGYEIQATEVRMFALDNPPMFLDGHPNDGCCFVDPDTLEAKDYNLLPTAKKWFSKLNEEYHKGIIDHDCFFMETADYYDKLATGRVLGMVDQHWNFGSTERKLPAECTYIPFGLTIDGTLTEHYRDNPAFNASTGVGVSISCSNPDGAVEFMSKLIEPEILNLRYWGIEGTDYFVNKDGYFDQTEEQYKNWNDTAYSLKHKCEYSYMPHFGGMAPDGKNAYAPGNQPNIFHDHLAPAIQTCFDAYGKQTYSDFLNTPSENPPWYPMWSFESSATKETEYGKVSSMLSDLKHKYMPLMVMSDDFEKTWEEYKTAYNKAEPQIYFDALTDEVHRRCGIATSMNN</sequence>
<dbReference type="Proteomes" id="UP000183461">
    <property type="component" value="Unassembled WGS sequence"/>
</dbReference>
<organism evidence="1 2">
    <name type="scientific">Ruminococcus flavefaciens</name>
    <dbReference type="NCBI Taxonomy" id="1265"/>
    <lineage>
        <taxon>Bacteria</taxon>
        <taxon>Bacillati</taxon>
        <taxon>Bacillota</taxon>
        <taxon>Clostridia</taxon>
        <taxon>Eubacteriales</taxon>
        <taxon>Oscillospiraceae</taxon>
        <taxon>Ruminococcus</taxon>
    </lineage>
</organism>
<dbReference type="PROSITE" id="PS51257">
    <property type="entry name" value="PROKAR_LIPOPROTEIN"/>
    <property type="match status" value="1"/>
</dbReference>
<reference evidence="1 2" key="1">
    <citation type="submission" date="2016-11" db="EMBL/GenBank/DDBJ databases">
        <authorList>
            <person name="Jaros S."/>
            <person name="Januszkiewicz K."/>
            <person name="Wedrychowicz H."/>
        </authorList>
    </citation>
    <scope>NUCLEOTIDE SEQUENCE [LARGE SCALE GENOMIC DNA]</scope>
    <source>
        <strain evidence="1 2">YL228</strain>
    </source>
</reference>
<accession>A0A1K1PDE4</accession>
<dbReference type="SUPFAM" id="SSF53850">
    <property type="entry name" value="Periplasmic binding protein-like II"/>
    <property type="match status" value="1"/>
</dbReference>
<dbReference type="EMBL" id="FPIP01000008">
    <property type="protein sequence ID" value="SFW45818.1"/>
    <property type="molecule type" value="Genomic_DNA"/>
</dbReference>
<protein>
    <submittedName>
        <fullName evidence="1">Putative aldouronate transport system substrate-binding protein</fullName>
    </submittedName>
</protein>
<dbReference type="RefSeq" id="WP_072300898.1">
    <property type="nucleotide sequence ID" value="NZ_FPIP01000008.1"/>
</dbReference>
<name>A0A1K1PDE4_RUMFL</name>
<dbReference type="AlphaFoldDB" id="A0A1K1PDE4"/>